<feature type="transmembrane region" description="Helical" evidence="1">
    <location>
        <begin position="82"/>
        <end position="105"/>
    </location>
</feature>
<feature type="transmembrane region" description="Helical" evidence="1">
    <location>
        <begin position="43"/>
        <end position="62"/>
    </location>
</feature>
<dbReference type="PATRIC" id="fig|135826.4.peg.1525"/>
<dbReference type="OrthoDB" id="2454640at2"/>
<dbReference type="STRING" id="135826.KP77_15300"/>
<evidence type="ECO:0000313" key="3">
    <source>
        <dbReference type="Proteomes" id="UP000031950"/>
    </source>
</evidence>
<dbReference type="RefSeq" id="WP_041122137.1">
    <property type="nucleotide sequence ID" value="NZ_JXRQ01000017.1"/>
</dbReference>
<name>A0A0C2RJ06_9BACL</name>
<comment type="caution">
    <text evidence="2">The sequence shown here is derived from an EMBL/GenBank/DDBJ whole genome shotgun (WGS) entry which is preliminary data.</text>
</comment>
<organism evidence="2 3">
    <name type="scientific">Jeotgalibacillus alimentarius</name>
    <dbReference type="NCBI Taxonomy" id="135826"/>
    <lineage>
        <taxon>Bacteria</taxon>
        <taxon>Bacillati</taxon>
        <taxon>Bacillota</taxon>
        <taxon>Bacilli</taxon>
        <taxon>Bacillales</taxon>
        <taxon>Caryophanaceae</taxon>
        <taxon>Jeotgalibacillus</taxon>
    </lineage>
</organism>
<dbReference type="EMBL" id="JXRQ01000017">
    <property type="protein sequence ID" value="KIL50155.1"/>
    <property type="molecule type" value="Genomic_DNA"/>
</dbReference>
<feature type="transmembrane region" description="Helical" evidence="1">
    <location>
        <begin position="12"/>
        <end position="31"/>
    </location>
</feature>
<keyword evidence="1" id="KW-1133">Transmembrane helix</keyword>
<keyword evidence="1" id="KW-0812">Transmembrane</keyword>
<protein>
    <submittedName>
        <fullName evidence="2">Uncharacterized protein</fullName>
    </submittedName>
</protein>
<evidence type="ECO:0000313" key="2">
    <source>
        <dbReference type="EMBL" id="KIL50155.1"/>
    </source>
</evidence>
<dbReference type="AlphaFoldDB" id="A0A0C2RJ06"/>
<proteinExistence type="predicted"/>
<sequence length="124" mass="13904">MLTEELNSTFLLIIEWGFVAAALAAIIFILYSIRRAPRMKTAFLWLAAHLGLTVIAYIIFWMGLGGGFNDPTVESVSDQIHFLLGVAGLIWLTGMLCLILSIQLLKDQFRTKNYTPIQNDKKEG</sequence>
<keyword evidence="1" id="KW-0472">Membrane</keyword>
<evidence type="ECO:0000256" key="1">
    <source>
        <dbReference type="SAM" id="Phobius"/>
    </source>
</evidence>
<dbReference type="Proteomes" id="UP000031950">
    <property type="component" value="Unassembled WGS sequence"/>
</dbReference>
<accession>A0A0C2RJ06</accession>
<gene>
    <name evidence="2" type="ORF">KP77_15300</name>
</gene>
<keyword evidence="3" id="KW-1185">Reference proteome</keyword>
<reference evidence="2 3" key="1">
    <citation type="submission" date="2015-01" db="EMBL/GenBank/DDBJ databases">
        <title>Genome sequence of Jeotgalibacillus alimentarius.</title>
        <authorList>
            <person name="Goh K.M."/>
            <person name="Chan K.-G."/>
            <person name="Yaakop A.S."/>
            <person name="Ee R."/>
            <person name="Gan H.M."/>
            <person name="Chan C.S."/>
        </authorList>
    </citation>
    <scope>NUCLEOTIDE SEQUENCE [LARGE SCALE GENOMIC DNA]</scope>
    <source>
        <strain evidence="2 3">YKJ-13</strain>
    </source>
</reference>